<keyword evidence="4" id="KW-1185">Reference proteome</keyword>
<gene>
    <name evidence="3" type="ORF">CDV31_014914</name>
</gene>
<dbReference type="EMBL" id="NIZV01000361">
    <property type="protein sequence ID" value="RSL92994.1"/>
    <property type="molecule type" value="Genomic_DNA"/>
</dbReference>
<accession>A0A428ST74</accession>
<protein>
    <submittedName>
        <fullName evidence="3">Uncharacterized protein</fullName>
    </submittedName>
</protein>
<organism evidence="3 4">
    <name type="scientific">Fusarium ambrosium</name>
    <dbReference type="NCBI Taxonomy" id="131363"/>
    <lineage>
        <taxon>Eukaryota</taxon>
        <taxon>Fungi</taxon>
        <taxon>Dikarya</taxon>
        <taxon>Ascomycota</taxon>
        <taxon>Pezizomycotina</taxon>
        <taxon>Sordariomycetes</taxon>
        <taxon>Hypocreomycetidae</taxon>
        <taxon>Hypocreales</taxon>
        <taxon>Nectriaceae</taxon>
        <taxon>Fusarium</taxon>
        <taxon>Fusarium solani species complex</taxon>
    </lineage>
</organism>
<feature type="region of interest" description="Disordered" evidence="2">
    <location>
        <begin position="144"/>
        <end position="182"/>
    </location>
</feature>
<name>A0A428ST74_9HYPO</name>
<proteinExistence type="predicted"/>
<reference evidence="3 4" key="1">
    <citation type="submission" date="2017-06" db="EMBL/GenBank/DDBJ databases">
        <title>Cmopartive genomic analysis of Ambrosia Fusariam Clade fungi.</title>
        <authorList>
            <person name="Stajich J.E."/>
            <person name="Carrillo J."/>
            <person name="Kijimoto T."/>
            <person name="Eskalen A."/>
            <person name="O'Donnell K."/>
            <person name="Kasson M."/>
        </authorList>
    </citation>
    <scope>NUCLEOTIDE SEQUENCE [LARGE SCALE GENOMIC DNA]</scope>
    <source>
        <strain evidence="3 4">NRRL 20438</strain>
    </source>
</reference>
<dbReference type="AlphaFoldDB" id="A0A428ST74"/>
<keyword evidence="1" id="KW-0175">Coiled coil</keyword>
<sequence>MGRITGSDDAQRQFNGKFLEDLRANSSKRMAWTAQDRVAMLKWLASGRHSKDIIREDDKSLCKLAISIGIEPAKLHRRHRIILKRKMLSSMEYTLQTLKNEGKVSEYWDPATRKKRLKWPDDLVSEILGETSTLSSVLERILRDSTPEEEVSPSGYSIGETTAAKSQDTTKPTGGTTEPIVIADDDDEDDFLDSEGDIEMGDITTSLAKTVLSNEMKSGKTRTDFDAAQMEEALRRSLQDEIVRLQQLVQDQSQRHQNSERDILQLIRASPEALRHYVQYRRSIMRHRIAEILAIDCHGSIIQDAQAVIHFPPIDTNSPVSTTSILAITRCLDSWKDRGFPKYSRQYDAENISRLYRFFSRLTTFIEDYLAKSLDPSPARACMALPEISSIAPRMHFKGRDVDVEPVAFGAMREPVRRRLLQAFVRYELLCKVYHPKVWPYLEGTTYADIVTSSHERISLKDYEALYCVHEYLKSLYGAVFAQCQDFWFPDRPTCSEFNVAAVNQTVEVEPETLASCKNYGLLFPDNVYFDMQQYSCGLMNGMVRDILPCLGFDMLSSVLISLATDGTNGQYLRTWFHALSYQYSTDCTPWTSNPHFVGRRKSLSVDDTDIWDWQMRMECYIDSFRFIPGVMYSPLPDIDIEQQIRQFRIHNIQLKIFRQRAWVFFHDLRMSTISSPLLPSWSELVSEDEATKNIVALAHQRDRRRSQKWQDYWSGRTLDHPFEQHEEDTDTRELVANVTGSRRDVPRFFEKP</sequence>
<evidence type="ECO:0000256" key="2">
    <source>
        <dbReference type="SAM" id="MobiDB-lite"/>
    </source>
</evidence>
<dbReference type="Proteomes" id="UP000288429">
    <property type="component" value="Unassembled WGS sequence"/>
</dbReference>
<evidence type="ECO:0000256" key="1">
    <source>
        <dbReference type="SAM" id="Coils"/>
    </source>
</evidence>
<comment type="caution">
    <text evidence="3">The sequence shown here is derived from an EMBL/GenBank/DDBJ whole genome shotgun (WGS) entry which is preliminary data.</text>
</comment>
<evidence type="ECO:0000313" key="4">
    <source>
        <dbReference type="Proteomes" id="UP000288429"/>
    </source>
</evidence>
<feature type="compositionally biased region" description="Polar residues" evidence="2">
    <location>
        <begin position="159"/>
        <end position="176"/>
    </location>
</feature>
<evidence type="ECO:0000313" key="3">
    <source>
        <dbReference type="EMBL" id="RSL92994.1"/>
    </source>
</evidence>
<feature type="coiled-coil region" evidence="1">
    <location>
        <begin position="228"/>
        <end position="262"/>
    </location>
</feature>